<dbReference type="InterPro" id="IPR036116">
    <property type="entry name" value="FN3_sf"/>
</dbReference>
<comment type="caution">
    <text evidence="1">The sequence shown here is derived from an EMBL/GenBank/DDBJ whole genome shotgun (WGS) entry which is preliminary data.</text>
</comment>
<accession>A0ABR7QBW3</accession>
<evidence type="ECO:0000313" key="2">
    <source>
        <dbReference type="Proteomes" id="UP000619238"/>
    </source>
</evidence>
<protein>
    <recommendedName>
        <fullName evidence="3">Fibronectin type-III domain-containing protein</fullName>
    </recommendedName>
</protein>
<dbReference type="InterPro" id="IPR013783">
    <property type="entry name" value="Ig-like_fold"/>
</dbReference>
<organism evidence="1 2">
    <name type="scientific">Kordia aestuariivivens</name>
    <dbReference type="NCBI Taxonomy" id="2759037"/>
    <lineage>
        <taxon>Bacteria</taxon>
        <taxon>Pseudomonadati</taxon>
        <taxon>Bacteroidota</taxon>
        <taxon>Flavobacteriia</taxon>
        <taxon>Flavobacteriales</taxon>
        <taxon>Flavobacteriaceae</taxon>
        <taxon>Kordia</taxon>
    </lineage>
</organism>
<gene>
    <name evidence="1" type="ORF">H2O64_15335</name>
</gene>
<dbReference type="Gene3D" id="2.60.40.10">
    <property type="entry name" value="Immunoglobulins"/>
    <property type="match status" value="3"/>
</dbReference>
<evidence type="ECO:0000313" key="1">
    <source>
        <dbReference type="EMBL" id="MBC8756050.1"/>
    </source>
</evidence>
<dbReference type="Proteomes" id="UP000619238">
    <property type="component" value="Unassembled WGS sequence"/>
</dbReference>
<dbReference type="SUPFAM" id="SSF49265">
    <property type="entry name" value="Fibronectin type III"/>
    <property type="match status" value="1"/>
</dbReference>
<sequence>MANNNKLLGLMSLLFFISCDDILEENISNDLVTPITPTSESVITNNVINFSWNASDGVDDYRLQLLDNNQSNLIILDSLVSTTSFQHPLDPGNYKWRVRGENFAYETAYSFPISFSVIASSDLTNQSVILNTPTANLYTNSTNILCTWNELPFADSYSFELIKNLNGQTTEVQQTGITATSYSVNTSVFDVDAEYIWKVKAVNATTETTFTSRSLFLDREAPNQPSLVSPADDEIITTIDIDFNWTLGQDNGNVQSEIESILEISQDANFNSIIETITVNNGNSQQVSIENVGTYYWRVRAKDAAQNVSSNSISRSFITQ</sequence>
<reference evidence="1 2" key="1">
    <citation type="submission" date="2020-07" db="EMBL/GenBank/DDBJ databases">
        <title>Description of Kordia aestuariivivens sp. nov., isolated from a tidal flat.</title>
        <authorList>
            <person name="Park S."/>
            <person name="Yoon J.-H."/>
        </authorList>
    </citation>
    <scope>NUCLEOTIDE SEQUENCE [LARGE SCALE GENOMIC DNA]</scope>
    <source>
        <strain evidence="1 2">YSTF-M3</strain>
    </source>
</reference>
<name>A0ABR7QBW3_9FLAO</name>
<evidence type="ECO:0008006" key="3">
    <source>
        <dbReference type="Google" id="ProtNLM"/>
    </source>
</evidence>
<dbReference type="EMBL" id="JACGWS010000009">
    <property type="protein sequence ID" value="MBC8756050.1"/>
    <property type="molecule type" value="Genomic_DNA"/>
</dbReference>
<keyword evidence="2" id="KW-1185">Reference proteome</keyword>
<dbReference type="PROSITE" id="PS51257">
    <property type="entry name" value="PROKAR_LIPOPROTEIN"/>
    <property type="match status" value="1"/>
</dbReference>
<dbReference type="RefSeq" id="WP_187563089.1">
    <property type="nucleotide sequence ID" value="NZ_JACGWS010000009.1"/>
</dbReference>
<proteinExistence type="predicted"/>